<reference evidence="2 3" key="1">
    <citation type="journal article" date="2020" name="Genomics">
        <title>Complete, high-quality genomes from long-read metagenomic sequencing of two wolf lichen thalli reveals enigmatic genome architecture.</title>
        <authorList>
            <person name="McKenzie S.K."/>
            <person name="Walston R.F."/>
            <person name="Allen J.L."/>
        </authorList>
    </citation>
    <scope>NUCLEOTIDE SEQUENCE [LARGE SCALE GENOMIC DNA]</scope>
    <source>
        <strain evidence="2">WasteWater1</strain>
    </source>
</reference>
<name>A0A8H6CMW2_9LECA</name>
<feature type="region of interest" description="Disordered" evidence="1">
    <location>
        <begin position="1"/>
        <end position="30"/>
    </location>
</feature>
<dbReference type="Proteomes" id="UP000593566">
    <property type="component" value="Unassembled WGS sequence"/>
</dbReference>
<protein>
    <submittedName>
        <fullName evidence="2">Uncharacterized protein</fullName>
    </submittedName>
</protein>
<evidence type="ECO:0000256" key="1">
    <source>
        <dbReference type="SAM" id="MobiDB-lite"/>
    </source>
</evidence>
<dbReference type="EMBL" id="JACCJB010000006">
    <property type="protein sequence ID" value="KAF6226330.1"/>
    <property type="molecule type" value="Genomic_DNA"/>
</dbReference>
<dbReference type="GeneID" id="59337591"/>
<organism evidence="2 3">
    <name type="scientific">Letharia lupina</name>
    <dbReference type="NCBI Taxonomy" id="560253"/>
    <lineage>
        <taxon>Eukaryota</taxon>
        <taxon>Fungi</taxon>
        <taxon>Dikarya</taxon>
        <taxon>Ascomycota</taxon>
        <taxon>Pezizomycotina</taxon>
        <taxon>Lecanoromycetes</taxon>
        <taxon>OSLEUM clade</taxon>
        <taxon>Lecanoromycetidae</taxon>
        <taxon>Lecanorales</taxon>
        <taxon>Lecanorineae</taxon>
        <taxon>Parmeliaceae</taxon>
        <taxon>Letharia</taxon>
    </lineage>
</organism>
<evidence type="ECO:0000313" key="2">
    <source>
        <dbReference type="EMBL" id="KAF6226330.1"/>
    </source>
</evidence>
<sequence>MDPPDSDAMGIDPCESTSTAEDADSSSVESKTREAIITDLRAAYEDLPFKTKRSNASLVLTSRIIAFSNFVWSKNILKKYIGDDQTSLIKSFENLDAAKNDSIWTGDDDKVTAYYKYLLMIATVSRVDVYGDESQALFLLLVLELYHDAPKKYLEMLMIAMKKSFPQWIQVLSHTLKENNAQDNQSSRSRLSKIYDPLASRGSTQLVEQIDRDVNEKKKNSSLFRFYPVHCLEYHLHRRYSMFYAIRGMSPFTSGVNQAIRDVIDNCLNDIADRLRTSLPQDYSLPREVQLQDFSWENTDDVLLLYGVSGSGKTRSIEGLLHEHWGYYLLPGNLSLNQQRDCDNLYDPLRGGYSRDSCLLWQLIENNGNVVPGMDISKYSITEWSRRLILSRHLIFDKFLEVASKIHGADTPANWLRFQKSCSKIDPFETIFRLLLLVNNLPQRLDPCYWYTTTHVDKVLDNKTFIYCLDEAQCYLDTLVPIGNSKTENLLQIFSEYILVYARVEQYQDQRYVVSGTSLELKKTISILESTHKLPSVTGPGRLFTTCKTFTNFPLLTNGDQLAKLIEEDGLNKKIKANPEVLNLIKEHGIRLRGRYLWSVRYVEHLKGHDNLDSTAISTAADSAMREAKESLKKRLSRLRRDNYDAILQELCWVVIQSDLLDRPTIFEKDEDHQMITEAFAVVETHGQSLKGTLKEYLAMDAAREWFREENKDMYNDMLKKYLRFSTNDAASFGKAAEWFLVLELWNCLHHSDRMTGSEGEKRREKILEFLFEAGEDGKEHKASTYHLVEGRNIGYSHDRNKSFDSRLAREYHRHWTLLIVNSGENENPNSGSVVPIWEWMKSIRQKDLTPIASFYFPDNYCGPDIVFSLEPTDSSEPRVLCVLQLKTGAVDDMEKAIRTTNLWMSYEDDDVKGKQMKTELAHWKGATVIRILASTATNHRPDYVAQLVKKEKQEKKEKQQHGQLFRLCDKNQTADLFGEFFTNLIDARTSSKKGSESGGFSSGGRICLVIRNPVRNEKGARRSLSEGGG</sequence>
<dbReference type="RefSeq" id="XP_037154883.1">
    <property type="nucleotide sequence ID" value="XM_037300057.1"/>
</dbReference>
<proteinExistence type="predicted"/>
<gene>
    <name evidence="2" type="ORF">HO133_009196</name>
</gene>
<comment type="caution">
    <text evidence="2">The sequence shown here is derived from an EMBL/GenBank/DDBJ whole genome shotgun (WGS) entry which is preliminary data.</text>
</comment>
<accession>A0A8H6CMW2</accession>
<dbReference type="AlphaFoldDB" id="A0A8H6CMW2"/>
<evidence type="ECO:0000313" key="3">
    <source>
        <dbReference type="Proteomes" id="UP000593566"/>
    </source>
</evidence>
<keyword evidence="3" id="KW-1185">Reference proteome</keyword>